<evidence type="ECO:0000313" key="8">
    <source>
        <dbReference type="Proteomes" id="UP001218188"/>
    </source>
</evidence>
<dbReference type="GO" id="GO:0005524">
    <property type="term" value="F:ATP binding"/>
    <property type="evidence" value="ECO:0007669"/>
    <property type="project" value="UniProtKB-KW"/>
</dbReference>
<name>A0AAD6SYJ2_9AGAR</name>
<protein>
    <recommendedName>
        <fullName evidence="6">Protein kinase domain-containing protein</fullName>
    </recommendedName>
</protein>
<keyword evidence="2" id="KW-0547">Nucleotide-binding</keyword>
<feature type="region of interest" description="Disordered" evidence="5">
    <location>
        <begin position="70"/>
        <end position="98"/>
    </location>
</feature>
<keyword evidence="8" id="KW-1185">Reference proteome</keyword>
<dbReference type="InterPro" id="IPR000719">
    <property type="entry name" value="Prot_kinase_dom"/>
</dbReference>
<dbReference type="GO" id="GO:0004674">
    <property type="term" value="F:protein serine/threonine kinase activity"/>
    <property type="evidence" value="ECO:0007669"/>
    <property type="project" value="TreeGrafter"/>
</dbReference>
<dbReference type="InterPro" id="IPR011009">
    <property type="entry name" value="Kinase-like_dom_sf"/>
</dbReference>
<dbReference type="AlphaFoldDB" id="A0AAD6SYJ2"/>
<evidence type="ECO:0000256" key="2">
    <source>
        <dbReference type="ARBA" id="ARBA00022741"/>
    </source>
</evidence>
<dbReference type="Gene3D" id="1.10.510.10">
    <property type="entry name" value="Transferase(Phosphotransferase) domain 1"/>
    <property type="match status" value="1"/>
</dbReference>
<dbReference type="PANTHER" id="PTHR44329">
    <property type="entry name" value="SERINE/THREONINE-PROTEIN KINASE TNNI3K-RELATED"/>
    <property type="match status" value="1"/>
</dbReference>
<feature type="domain" description="Protein kinase" evidence="6">
    <location>
        <begin position="163"/>
        <end position="462"/>
    </location>
</feature>
<evidence type="ECO:0000256" key="1">
    <source>
        <dbReference type="ARBA" id="ARBA00022679"/>
    </source>
</evidence>
<evidence type="ECO:0000256" key="4">
    <source>
        <dbReference type="ARBA" id="ARBA00022840"/>
    </source>
</evidence>
<organism evidence="7 8">
    <name type="scientific">Mycena alexandri</name>
    <dbReference type="NCBI Taxonomy" id="1745969"/>
    <lineage>
        <taxon>Eukaryota</taxon>
        <taxon>Fungi</taxon>
        <taxon>Dikarya</taxon>
        <taxon>Basidiomycota</taxon>
        <taxon>Agaricomycotina</taxon>
        <taxon>Agaricomycetes</taxon>
        <taxon>Agaricomycetidae</taxon>
        <taxon>Agaricales</taxon>
        <taxon>Marasmiineae</taxon>
        <taxon>Mycenaceae</taxon>
        <taxon>Mycena</taxon>
    </lineage>
</organism>
<dbReference type="InterPro" id="IPR051681">
    <property type="entry name" value="Ser/Thr_Kinases-Pseudokinases"/>
</dbReference>
<keyword evidence="4" id="KW-0067">ATP-binding</keyword>
<dbReference type="Pfam" id="PF00069">
    <property type="entry name" value="Pkinase"/>
    <property type="match status" value="1"/>
</dbReference>
<keyword evidence="1" id="KW-0808">Transferase</keyword>
<keyword evidence="3" id="KW-0418">Kinase</keyword>
<evidence type="ECO:0000259" key="6">
    <source>
        <dbReference type="PROSITE" id="PS50011"/>
    </source>
</evidence>
<dbReference type="PANTHER" id="PTHR44329:SF288">
    <property type="entry name" value="MITOGEN-ACTIVATED PROTEIN KINASE KINASE KINASE 20"/>
    <property type="match status" value="1"/>
</dbReference>
<evidence type="ECO:0000256" key="5">
    <source>
        <dbReference type="SAM" id="MobiDB-lite"/>
    </source>
</evidence>
<feature type="region of interest" description="Disordered" evidence="5">
    <location>
        <begin position="17"/>
        <end position="45"/>
    </location>
</feature>
<dbReference type="SUPFAM" id="SSF56112">
    <property type="entry name" value="Protein kinase-like (PK-like)"/>
    <property type="match status" value="1"/>
</dbReference>
<gene>
    <name evidence="7" type="ORF">C8F04DRAFT_1339702</name>
</gene>
<dbReference type="Proteomes" id="UP001218188">
    <property type="component" value="Unassembled WGS sequence"/>
</dbReference>
<comment type="caution">
    <text evidence="7">The sequence shown here is derived from an EMBL/GenBank/DDBJ whole genome shotgun (WGS) entry which is preliminary data.</text>
</comment>
<accession>A0AAD6SYJ2</accession>
<dbReference type="EMBL" id="JARJCM010000045">
    <property type="protein sequence ID" value="KAJ7036180.1"/>
    <property type="molecule type" value="Genomic_DNA"/>
</dbReference>
<evidence type="ECO:0000313" key="7">
    <source>
        <dbReference type="EMBL" id="KAJ7036180.1"/>
    </source>
</evidence>
<proteinExistence type="predicted"/>
<feature type="region of interest" description="Disordered" evidence="5">
    <location>
        <begin position="439"/>
        <end position="462"/>
    </location>
</feature>
<reference evidence="7" key="1">
    <citation type="submission" date="2023-03" db="EMBL/GenBank/DDBJ databases">
        <title>Massive genome expansion in bonnet fungi (Mycena s.s.) driven by repeated elements and novel gene families across ecological guilds.</title>
        <authorList>
            <consortium name="Lawrence Berkeley National Laboratory"/>
            <person name="Harder C.B."/>
            <person name="Miyauchi S."/>
            <person name="Viragh M."/>
            <person name="Kuo A."/>
            <person name="Thoen E."/>
            <person name="Andreopoulos B."/>
            <person name="Lu D."/>
            <person name="Skrede I."/>
            <person name="Drula E."/>
            <person name="Henrissat B."/>
            <person name="Morin E."/>
            <person name="Kohler A."/>
            <person name="Barry K."/>
            <person name="LaButti K."/>
            <person name="Morin E."/>
            <person name="Salamov A."/>
            <person name="Lipzen A."/>
            <person name="Mereny Z."/>
            <person name="Hegedus B."/>
            <person name="Baldrian P."/>
            <person name="Stursova M."/>
            <person name="Weitz H."/>
            <person name="Taylor A."/>
            <person name="Grigoriev I.V."/>
            <person name="Nagy L.G."/>
            <person name="Martin F."/>
            <person name="Kauserud H."/>
        </authorList>
    </citation>
    <scope>NUCLEOTIDE SEQUENCE</scope>
    <source>
        <strain evidence="7">CBHHK200</strain>
    </source>
</reference>
<evidence type="ECO:0000256" key="3">
    <source>
        <dbReference type="ARBA" id="ARBA00022777"/>
    </source>
</evidence>
<sequence length="462" mass="51318">MSQGELKLATFHPDAAAQAVALGNPPEDQRPWTPLQLEPGSYTDENSRYSSWAVFEEDYRFREITTPGTPILAAADSRPREEEEEEESHGPEIPHAGTTRFVVDADDRVFDSGVAIAIEYKRNTELLQCVENQALAAPFRGLSRFVVTQILAQVQWKSGWLTKVQIRTIADGSSDIKQRLERNIQGLVLSKHVTFPPIALTSLHPTHRLMTHHSLYVVKTSLDCPADVGVFKGFDYGSRSEDVEFLSRLPDVDFLLRATHLVVDGGHRVRGLLLPHHPASSLSLTLDRLHPDATPPILPPFVAVQSGWSLPPRPVSVPWLVKLGWLTDIAASVAWLHTQDVFWGDLKIQNIIVCTDGHCRLIDYAPCGSTVDWSPPEAAQSPPPTAAADVFALGLVVWAVLVEVGQFERQVDYVRPVIAWNQTAPRWLQNLAVDCLQDQPHSRPSARDVPSALPSGRWPLQY</sequence>
<dbReference type="PROSITE" id="PS50011">
    <property type="entry name" value="PROTEIN_KINASE_DOM"/>
    <property type="match status" value="1"/>
</dbReference>